<comment type="caution">
    <text evidence="2">The sequence shown here is derived from an EMBL/GenBank/DDBJ whole genome shotgun (WGS) entry which is preliminary data.</text>
</comment>
<sequence length="60" mass="6963">MKNFIIVMLIITTINIIIQIVFLMCNEYPRKSEWKASEDVLGILIKCGIMFWGLNILGFI</sequence>
<dbReference type="AlphaFoldDB" id="X0XY11"/>
<keyword evidence="1" id="KW-0812">Transmembrane</keyword>
<organism evidence="2">
    <name type="scientific">marine sediment metagenome</name>
    <dbReference type="NCBI Taxonomy" id="412755"/>
    <lineage>
        <taxon>unclassified sequences</taxon>
        <taxon>metagenomes</taxon>
        <taxon>ecological metagenomes</taxon>
    </lineage>
</organism>
<protein>
    <submittedName>
        <fullName evidence="2">Uncharacterized protein</fullName>
    </submittedName>
</protein>
<gene>
    <name evidence="2" type="ORF">S01H1_78795</name>
</gene>
<feature type="transmembrane region" description="Helical" evidence="1">
    <location>
        <begin position="6"/>
        <end position="28"/>
    </location>
</feature>
<proteinExistence type="predicted"/>
<accession>X0XY11</accession>
<dbReference type="EMBL" id="BARS01053057">
    <property type="protein sequence ID" value="GAG48314.1"/>
    <property type="molecule type" value="Genomic_DNA"/>
</dbReference>
<feature type="transmembrane region" description="Helical" evidence="1">
    <location>
        <begin position="40"/>
        <end position="59"/>
    </location>
</feature>
<evidence type="ECO:0000256" key="1">
    <source>
        <dbReference type="SAM" id="Phobius"/>
    </source>
</evidence>
<name>X0XY11_9ZZZZ</name>
<evidence type="ECO:0000313" key="2">
    <source>
        <dbReference type="EMBL" id="GAG48314.1"/>
    </source>
</evidence>
<keyword evidence="1" id="KW-0472">Membrane</keyword>
<reference evidence="2" key="1">
    <citation type="journal article" date="2014" name="Front. Microbiol.">
        <title>High frequency of phylogenetically diverse reductive dehalogenase-homologous genes in deep subseafloor sedimentary metagenomes.</title>
        <authorList>
            <person name="Kawai M."/>
            <person name="Futagami T."/>
            <person name="Toyoda A."/>
            <person name="Takaki Y."/>
            <person name="Nishi S."/>
            <person name="Hori S."/>
            <person name="Arai W."/>
            <person name="Tsubouchi T."/>
            <person name="Morono Y."/>
            <person name="Uchiyama I."/>
            <person name="Ito T."/>
            <person name="Fujiyama A."/>
            <person name="Inagaki F."/>
            <person name="Takami H."/>
        </authorList>
    </citation>
    <scope>NUCLEOTIDE SEQUENCE</scope>
    <source>
        <strain evidence="2">Expedition CK06-06</strain>
    </source>
</reference>
<keyword evidence="1" id="KW-1133">Transmembrane helix</keyword>